<comment type="caution">
    <text evidence="2">The sequence shown here is derived from an EMBL/GenBank/DDBJ whole genome shotgun (WGS) entry which is preliminary data.</text>
</comment>
<dbReference type="Proteomes" id="UP000693970">
    <property type="component" value="Unassembled WGS sequence"/>
</dbReference>
<organism evidence="2 3">
    <name type="scientific">Nitzschia inconspicua</name>
    <dbReference type="NCBI Taxonomy" id="303405"/>
    <lineage>
        <taxon>Eukaryota</taxon>
        <taxon>Sar</taxon>
        <taxon>Stramenopiles</taxon>
        <taxon>Ochrophyta</taxon>
        <taxon>Bacillariophyta</taxon>
        <taxon>Bacillariophyceae</taxon>
        <taxon>Bacillariophycidae</taxon>
        <taxon>Bacillariales</taxon>
        <taxon>Bacillariaceae</taxon>
        <taxon>Nitzschia</taxon>
    </lineage>
</organism>
<sequence length="541" mass="60232">MDTSTATVEVPVPVAIAVDGNVFWPSSNYQYQPVTQQETVMKLPSAMTKTIHPETAAANTTSKTHNDPLAAAYPIHPTTTTTPKFTSRNRSGNHSKTYLYSAIVASVIVVTIVLVLLMNGKTSGNATTPTTPTTTVYYDSFEAFCFTVTGFYALEQPWLNCRCDHDYYWVECRGTRPTNDHTLNNSTEDAVTNATTVLRGNAPLAVLKFQYDNINERSQTDYTAFTCECPIQSCDPDTTQCFEVSSRRFPNHCRITNTIPWGESICTAFKTVEQDLSGNDNDIQDACQFCGGIPGTDTEFDGYYHFDTSICESNLDRSSGNDNKTNKLDQSYCVPSLIPHPDFLYGAMKPAAEPPNPILLENLQTSIAFCNYMTNKYQNEIGGYICTCIDEQNHPERYHGNVINTVQCRSVNDTLLTYVRWQRQYWPYDFDSFGLWLSDGGTTWKAAPFINPFLLLGESCQCTEPTCTVSPVLCTALSYNLESLGCSVYDRLNATSVDSHCSSQMCTVCEWFPQDEETSVVQVDTSSCDGQAACRQTDLFL</sequence>
<reference evidence="2" key="1">
    <citation type="journal article" date="2021" name="Sci. Rep.">
        <title>Diploid genomic architecture of Nitzschia inconspicua, an elite biomass production diatom.</title>
        <authorList>
            <person name="Oliver A."/>
            <person name="Podell S."/>
            <person name="Pinowska A."/>
            <person name="Traller J.C."/>
            <person name="Smith S.R."/>
            <person name="McClure R."/>
            <person name="Beliaev A."/>
            <person name="Bohutskyi P."/>
            <person name="Hill E.A."/>
            <person name="Rabines A."/>
            <person name="Zheng H."/>
            <person name="Allen L.Z."/>
            <person name="Kuo A."/>
            <person name="Grigoriev I.V."/>
            <person name="Allen A.E."/>
            <person name="Hazlebeck D."/>
            <person name="Allen E.E."/>
        </authorList>
    </citation>
    <scope>NUCLEOTIDE SEQUENCE</scope>
    <source>
        <strain evidence="2">Hildebrandi</strain>
    </source>
</reference>
<keyword evidence="1" id="KW-0472">Membrane</keyword>
<keyword evidence="1" id="KW-1133">Transmembrane helix</keyword>
<protein>
    <submittedName>
        <fullName evidence="2">Uncharacterized protein</fullName>
    </submittedName>
</protein>
<evidence type="ECO:0000313" key="2">
    <source>
        <dbReference type="EMBL" id="KAG7363955.1"/>
    </source>
</evidence>
<keyword evidence="3" id="KW-1185">Reference proteome</keyword>
<evidence type="ECO:0000313" key="3">
    <source>
        <dbReference type="Proteomes" id="UP000693970"/>
    </source>
</evidence>
<proteinExistence type="predicted"/>
<dbReference type="EMBL" id="JAGRRH010000009">
    <property type="protein sequence ID" value="KAG7363955.1"/>
    <property type="molecule type" value="Genomic_DNA"/>
</dbReference>
<dbReference type="AlphaFoldDB" id="A0A9K3PYH6"/>
<keyword evidence="1" id="KW-0812">Transmembrane</keyword>
<evidence type="ECO:0000256" key="1">
    <source>
        <dbReference type="SAM" id="Phobius"/>
    </source>
</evidence>
<gene>
    <name evidence="2" type="ORF">IV203_037157</name>
</gene>
<accession>A0A9K3PYH6</accession>
<feature type="transmembrane region" description="Helical" evidence="1">
    <location>
        <begin position="98"/>
        <end position="118"/>
    </location>
</feature>
<name>A0A9K3PYH6_9STRA</name>
<reference evidence="2" key="2">
    <citation type="submission" date="2021-04" db="EMBL/GenBank/DDBJ databases">
        <authorList>
            <person name="Podell S."/>
        </authorList>
    </citation>
    <scope>NUCLEOTIDE SEQUENCE</scope>
    <source>
        <strain evidence="2">Hildebrandi</strain>
    </source>
</reference>